<evidence type="ECO:0000313" key="3">
    <source>
        <dbReference type="Proteomes" id="UP000700334"/>
    </source>
</evidence>
<evidence type="ECO:0000256" key="1">
    <source>
        <dbReference type="SAM" id="MobiDB-lite"/>
    </source>
</evidence>
<reference evidence="2" key="1">
    <citation type="journal article" date="2021" name="Evol. Appl.">
        <title>The genome of the Pyrenean desman and the effects of bottlenecks and inbreeding on the genomic landscape of an endangered species.</title>
        <authorList>
            <person name="Escoda L."/>
            <person name="Castresana J."/>
        </authorList>
    </citation>
    <scope>NUCLEOTIDE SEQUENCE</scope>
    <source>
        <strain evidence="2">IBE-C5619</strain>
    </source>
</reference>
<proteinExistence type="predicted"/>
<dbReference type="EMBL" id="JAGFMF010011818">
    <property type="protein sequence ID" value="KAG8511846.1"/>
    <property type="molecule type" value="Genomic_DNA"/>
</dbReference>
<comment type="caution">
    <text evidence="2">The sequence shown here is derived from an EMBL/GenBank/DDBJ whole genome shotgun (WGS) entry which is preliminary data.</text>
</comment>
<keyword evidence="3" id="KW-1185">Reference proteome</keyword>
<protein>
    <submittedName>
        <fullName evidence="2">Nascent polypeptide-associated complex subunit alpha</fullName>
    </submittedName>
</protein>
<dbReference type="OrthoDB" id="9805235at2759"/>
<gene>
    <name evidence="2" type="ORF">J0S82_012073</name>
</gene>
<organism evidence="2 3">
    <name type="scientific">Galemys pyrenaicus</name>
    <name type="common">Iberian desman</name>
    <name type="synonym">Pyrenean desman</name>
    <dbReference type="NCBI Taxonomy" id="202257"/>
    <lineage>
        <taxon>Eukaryota</taxon>
        <taxon>Metazoa</taxon>
        <taxon>Chordata</taxon>
        <taxon>Craniata</taxon>
        <taxon>Vertebrata</taxon>
        <taxon>Euteleostomi</taxon>
        <taxon>Mammalia</taxon>
        <taxon>Eutheria</taxon>
        <taxon>Laurasiatheria</taxon>
        <taxon>Eulipotyphla</taxon>
        <taxon>Talpidae</taxon>
        <taxon>Galemys</taxon>
    </lineage>
</organism>
<feature type="non-terminal residue" evidence="2">
    <location>
        <position position="1"/>
    </location>
</feature>
<accession>A0A8J6A353</accession>
<evidence type="ECO:0000313" key="2">
    <source>
        <dbReference type="EMBL" id="KAG8511846.1"/>
    </source>
</evidence>
<sequence length="93" mass="10816">TVPALKQELPQPQAEKGSGTESDSDESVPASRNRIPHRQPHSKLSWQQQLRSMKSQPAKQNRAGYRIYWSHHLAIYEYPLCHHKITCLQEPRF</sequence>
<name>A0A8J6A353_GALPY</name>
<feature type="region of interest" description="Disordered" evidence="1">
    <location>
        <begin position="1"/>
        <end position="61"/>
    </location>
</feature>
<dbReference type="AlphaFoldDB" id="A0A8J6A353"/>
<dbReference type="Proteomes" id="UP000700334">
    <property type="component" value="Unassembled WGS sequence"/>
</dbReference>
<feature type="compositionally biased region" description="Polar residues" evidence="1">
    <location>
        <begin position="42"/>
        <end position="59"/>
    </location>
</feature>